<dbReference type="EC" id="6.3.4.19" evidence="6"/>
<dbReference type="PANTHER" id="PTHR43033:SF5">
    <property type="entry name" value="TRNA(ILE)-LYSIDINE SYNTHETASE"/>
    <property type="match status" value="1"/>
</dbReference>
<dbReference type="GO" id="GO:0032267">
    <property type="term" value="F:tRNA(Ile)-lysidine synthase activity"/>
    <property type="evidence" value="ECO:0007669"/>
    <property type="project" value="UniProtKB-EC"/>
</dbReference>
<dbReference type="SUPFAM" id="SSF52402">
    <property type="entry name" value="Adenine nucleotide alpha hydrolases-like"/>
    <property type="match status" value="1"/>
</dbReference>
<dbReference type="Gene3D" id="3.40.50.620">
    <property type="entry name" value="HUPs"/>
    <property type="match status" value="1"/>
</dbReference>
<dbReference type="GO" id="GO:0006400">
    <property type="term" value="P:tRNA modification"/>
    <property type="evidence" value="ECO:0007669"/>
    <property type="project" value="UniProtKB-UniRule"/>
</dbReference>
<feature type="domain" description="tRNA(Ile)-lysidine/2-thiocytidine synthase N-terminal" evidence="7">
    <location>
        <begin position="26"/>
        <end position="205"/>
    </location>
</feature>
<name>A0A6J4SQJ7_9SPHN</name>
<comment type="similarity">
    <text evidence="6">Belongs to the tRNA(Ile)-lysidine synthase family.</text>
</comment>
<dbReference type="CDD" id="cd01992">
    <property type="entry name" value="TilS_N"/>
    <property type="match status" value="1"/>
</dbReference>
<dbReference type="InterPro" id="IPR012094">
    <property type="entry name" value="tRNA_Ile_lys_synt"/>
</dbReference>
<feature type="binding site" evidence="6">
    <location>
        <begin position="31"/>
        <end position="36"/>
    </location>
    <ligand>
        <name>ATP</name>
        <dbReference type="ChEBI" id="CHEBI:30616"/>
    </ligand>
</feature>
<dbReference type="AlphaFoldDB" id="A0A6J4SQJ7"/>
<dbReference type="EMBL" id="CADCVY010000064">
    <property type="protein sequence ID" value="CAA9502562.1"/>
    <property type="molecule type" value="Genomic_DNA"/>
</dbReference>
<comment type="domain">
    <text evidence="6">The N-terminal region contains the highly conserved SGGXDS motif, predicted to be a P-loop motif involved in ATP binding.</text>
</comment>
<dbReference type="InterPro" id="IPR014729">
    <property type="entry name" value="Rossmann-like_a/b/a_fold"/>
</dbReference>
<evidence type="ECO:0000256" key="3">
    <source>
        <dbReference type="ARBA" id="ARBA00022741"/>
    </source>
</evidence>
<evidence type="ECO:0000256" key="5">
    <source>
        <dbReference type="ARBA" id="ARBA00048539"/>
    </source>
</evidence>
<evidence type="ECO:0000256" key="1">
    <source>
        <dbReference type="ARBA" id="ARBA00022598"/>
    </source>
</evidence>
<keyword evidence="6" id="KW-0963">Cytoplasm</keyword>
<keyword evidence="2 6" id="KW-0819">tRNA processing</keyword>
<dbReference type="GO" id="GO:0005737">
    <property type="term" value="C:cytoplasm"/>
    <property type="evidence" value="ECO:0007669"/>
    <property type="project" value="UniProtKB-SubCell"/>
</dbReference>
<evidence type="ECO:0000256" key="6">
    <source>
        <dbReference type="HAMAP-Rule" id="MF_01161"/>
    </source>
</evidence>
<dbReference type="GO" id="GO:0005524">
    <property type="term" value="F:ATP binding"/>
    <property type="evidence" value="ECO:0007669"/>
    <property type="project" value="UniProtKB-UniRule"/>
</dbReference>
<comment type="catalytic activity">
    <reaction evidence="5 6">
        <text>cytidine(34) in tRNA(Ile2) + L-lysine + ATP = lysidine(34) in tRNA(Ile2) + AMP + diphosphate + H(+)</text>
        <dbReference type="Rhea" id="RHEA:43744"/>
        <dbReference type="Rhea" id="RHEA-COMP:10625"/>
        <dbReference type="Rhea" id="RHEA-COMP:10670"/>
        <dbReference type="ChEBI" id="CHEBI:15378"/>
        <dbReference type="ChEBI" id="CHEBI:30616"/>
        <dbReference type="ChEBI" id="CHEBI:32551"/>
        <dbReference type="ChEBI" id="CHEBI:33019"/>
        <dbReference type="ChEBI" id="CHEBI:82748"/>
        <dbReference type="ChEBI" id="CHEBI:83665"/>
        <dbReference type="ChEBI" id="CHEBI:456215"/>
        <dbReference type="EC" id="6.3.4.19"/>
    </reaction>
</comment>
<keyword evidence="3 6" id="KW-0547">Nucleotide-binding</keyword>
<sequence length="323" mass="34653">MGVPAPGLIERFRHDLDDLIAPGAAVGIAVSGGPDSVALLLLAAAARPRLIRAATVDHGLRVESSAEAEAVGRLCERLGVPHHVLRPDWSHKPRTAIQEKARAARYLLLGEWVLGEQLAALVTGHHLDDQAETFLMRLARGAGVKGLAAMRGAAAVPGHPSIALLRPLLGWRRSDLGQLCADAGVPPTTDPSNDDAHFERVRVRQWLAASDLLQPDAIAHSAAFLGQADAALEWATDDAWQRVVTAVEAEVVVRPAGIPAEIRRRLAQRAVRALATEGDGCDLRRREGERLLLTLHRGGRATLRGVLCSGGDEWRFSPAPSRR</sequence>
<keyword evidence="1 6" id="KW-0436">Ligase</keyword>
<accession>A0A6J4SQJ7</accession>
<dbReference type="PANTHER" id="PTHR43033">
    <property type="entry name" value="TRNA(ILE)-LYSIDINE SYNTHASE-RELATED"/>
    <property type="match status" value="1"/>
</dbReference>
<dbReference type="Pfam" id="PF01171">
    <property type="entry name" value="ATP_bind_3"/>
    <property type="match status" value="1"/>
</dbReference>
<dbReference type="HAMAP" id="MF_01161">
    <property type="entry name" value="tRNA_Ile_lys_synt"/>
    <property type="match status" value="1"/>
</dbReference>
<keyword evidence="4 6" id="KW-0067">ATP-binding</keyword>
<organism evidence="8">
    <name type="scientific">uncultured Sphingomonas sp</name>
    <dbReference type="NCBI Taxonomy" id="158754"/>
    <lineage>
        <taxon>Bacteria</taxon>
        <taxon>Pseudomonadati</taxon>
        <taxon>Pseudomonadota</taxon>
        <taxon>Alphaproteobacteria</taxon>
        <taxon>Sphingomonadales</taxon>
        <taxon>Sphingomonadaceae</taxon>
        <taxon>Sphingomonas</taxon>
        <taxon>environmental samples</taxon>
    </lineage>
</organism>
<evidence type="ECO:0000256" key="4">
    <source>
        <dbReference type="ARBA" id="ARBA00022840"/>
    </source>
</evidence>
<protein>
    <recommendedName>
        <fullName evidence="6">tRNA(Ile)-lysidine synthase</fullName>
        <ecNumber evidence="6">6.3.4.19</ecNumber>
    </recommendedName>
    <alternativeName>
        <fullName evidence="6">tRNA(Ile)-2-lysyl-cytidine synthase</fullName>
    </alternativeName>
    <alternativeName>
        <fullName evidence="6">tRNA(Ile)-lysidine synthetase</fullName>
    </alternativeName>
</protein>
<comment type="function">
    <text evidence="6">Ligates lysine onto the cytidine present at position 34 of the AUA codon-specific tRNA(Ile) that contains the anticodon CAU, in an ATP-dependent manner. Cytidine is converted to lysidine, thus changing the amino acid specificity of the tRNA from methionine to isoleucine.</text>
</comment>
<evidence type="ECO:0000259" key="7">
    <source>
        <dbReference type="Pfam" id="PF01171"/>
    </source>
</evidence>
<proteinExistence type="inferred from homology"/>
<dbReference type="NCBIfam" id="TIGR02432">
    <property type="entry name" value="lysidine_TilS_N"/>
    <property type="match status" value="1"/>
</dbReference>
<gene>
    <name evidence="6" type="primary">tilS</name>
    <name evidence="8" type="ORF">AVDCRST_MAG44-861</name>
</gene>
<reference evidence="8" key="1">
    <citation type="submission" date="2020-02" db="EMBL/GenBank/DDBJ databases">
        <authorList>
            <person name="Meier V. D."/>
        </authorList>
    </citation>
    <scope>NUCLEOTIDE SEQUENCE</scope>
    <source>
        <strain evidence="8">AVDCRST_MAG44</strain>
    </source>
</reference>
<comment type="subcellular location">
    <subcellularLocation>
        <location evidence="6">Cytoplasm</location>
    </subcellularLocation>
</comment>
<evidence type="ECO:0000256" key="2">
    <source>
        <dbReference type="ARBA" id="ARBA00022694"/>
    </source>
</evidence>
<dbReference type="InterPro" id="IPR011063">
    <property type="entry name" value="TilS/TtcA_N"/>
</dbReference>
<evidence type="ECO:0000313" key="8">
    <source>
        <dbReference type="EMBL" id="CAA9502562.1"/>
    </source>
</evidence>
<dbReference type="InterPro" id="IPR012795">
    <property type="entry name" value="tRNA_Ile_lys_synt_N"/>
</dbReference>